<sequence>MDIKKLINENIDTLKELRKKLHDNAELSHKEFKTQEIIIKFCEDLGLKTEKLAKTGVAATLNEGESCIAIRADMDALPVNGVSHACGHDYHMAIVCGTALILKKLGCEKCVKFIFQPAEEADGGALPMIKEGVLLNPSVTNMIGFHVWPEVKVGTIEVSSGATMASVDDFHIKFIGKGGHAAMPHLCKNPLYPAIDFIETMNLKSKIEADPLASHVITFSSMKCGDAPNVIADECLLKGTVRTFNKELRNKIHEDILEYSALAAKKYGCISEIHYDFQYPALISDASFTKSFIDITRKLIGEENVLPAEKTFAAEDFAFFSEKVASVHFRLGIADEKKGHYPLHSPNFDASEEALFNGIYLISAAIGQF</sequence>
<dbReference type="InterPro" id="IPR036264">
    <property type="entry name" value="Bact_exopeptidase_dim_dom"/>
</dbReference>
<protein>
    <submittedName>
        <fullName evidence="2">M20 family metallopeptidase</fullName>
    </submittedName>
</protein>
<gene>
    <name evidence="2" type="ORF">ACJDUH_13320</name>
</gene>
<feature type="domain" description="Peptidase M20 dimerisation" evidence="1">
    <location>
        <begin position="169"/>
        <end position="265"/>
    </location>
</feature>
<dbReference type="PIRSF" id="PIRSF005962">
    <property type="entry name" value="Pept_M20D_amidohydro"/>
    <property type="match status" value="1"/>
</dbReference>
<dbReference type="Gene3D" id="3.30.70.360">
    <property type="match status" value="1"/>
</dbReference>
<dbReference type="Gene3D" id="3.40.630.10">
    <property type="entry name" value="Zn peptidases"/>
    <property type="match status" value="1"/>
</dbReference>
<name>A0ABW8TVC9_9CLOT</name>
<evidence type="ECO:0000313" key="2">
    <source>
        <dbReference type="EMBL" id="MFL0269073.1"/>
    </source>
</evidence>
<dbReference type="SUPFAM" id="SSF55031">
    <property type="entry name" value="Bacterial exopeptidase dimerisation domain"/>
    <property type="match status" value="1"/>
</dbReference>
<evidence type="ECO:0000259" key="1">
    <source>
        <dbReference type="Pfam" id="PF07687"/>
    </source>
</evidence>
<comment type="caution">
    <text evidence="2">The sequence shown here is derived from an EMBL/GenBank/DDBJ whole genome shotgun (WGS) entry which is preliminary data.</text>
</comment>
<dbReference type="Pfam" id="PF01546">
    <property type="entry name" value="Peptidase_M20"/>
    <property type="match status" value="1"/>
</dbReference>
<accession>A0ABW8TVC9</accession>
<dbReference type="InterPro" id="IPR011650">
    <property type="entry name" value="Peptidase_M20_dimer"/>
</dbReference>
<reference evidence="2 3" key="1">
    <citation type="submission" date="2024-11" db="EMBL/GenBank/DDBJ databases">
        <authorList>
            <person name="Heng Y.C."/>
            <person name="Lim A.C.H."/>
            <person name="Lee J.K.Y."/>
            <person name="Kittelmann S."/>
        </authorList>
    </citation>
    <scope>NUCLEOTIDE SEQUENCE [LARGE SCALE GENOMIC DNA]</scope>
    <source>
        <strain evidence="2 3">WILCCON 0202</strain>
    </source>
</reference>
<dbReference type="RefSeq" id="WP_406765692.1">
    <property type="nucleotide sequence ID" value="NZ_JBJHZY010000002.1"/>
</dbReference>
<dbReference type="InterPro" id="IPR017439">
    <property type="entry name" value="Amidohydrolase"/>
</dbReference>
<keyword evidence="3" id="KW-1185">Reference proteome</keyword>
<proteinExistence type="predicted"/>
<dbReference type="PANTHER" id="PTHR11014">
    <property type="entry name" value="PEPTIDASE M20 FAMILY MEMBER"/>
    <property type="match status" value="1"/>
</dbReference>
<dbReference type="Proteomes" id="UP001623661">
    <property type="component" value="Unassembled WGS sequence"/>
</dbReference>
<dbReference type="SUPFAM" id="SSF53187">
    <property type="entry name" value="Zn-dependent exopeptidases"/>
    <property type="match status" value="1"/>
</dbReference>
<organism evidence="2 3">
    <name type="scientific">Candidatus Clostridium radicumherbarum</name>
    <dbReference type="NCBI Taxonomy" id="3381662"/>
    <lineage>
        <taxon>Bacteria</taxon>
        <taxon>Bacillati</taxon>
        <taxon>Bacillota</taxon>
        <taxon>Clostridia</taxon>
        <taxon>Eubacteriales</taxon>
        <taxon>Clostridiaceae</taxon>
        <taxon>Clostridium</taxon>
    </lineage>
</organism>
<evidence type="ECO:0000313" key="3">
    <source>
        <dbReference type="Proteomes" id="UP001623661"/>
    </source>
</evidence>
<dbReference type="EMBL" id="JBJHZY010000002">
    <property type="protein sequence ID" value="MFL0269073.1"/>
    <property type="molecule type" value="Genomic_DNA"/>
</dbReference>
<dbReference type="NCBIfam" id="TIGR01891">
    <property type="entry name" value="amidohydrolases"/>
    <property type="match status" value="1"/>
</dbReference>
<dbReference type="Pfam" id="PF07687">
    <property type="entry name" value="M20_dimer"/>
    <property type="match status" value="1"/>
</dbReference>
<dbReference type="InterPro" id="IPR002933">
    <property type="entry name" value="Peptidase_M20"/>
</dbReference>
<dbReference type="PANTHER" id="PTHR11014:SF63">
    <property type="entry name" value="METALLOPEPTIDASE, PUTATIVE (AFU_ORTHOLOGUE AFUA_6G09600)-RELATED"/>
    <property type="match status" value="1"/>
</dbReference>
<dbReference type="CDD" id="cd03886">
    <property type="entry name" value="M20_Acy1"/>
    <property type="match status" value="1"/>
</dbReference>